<evidence type="ECO:0000313" key="3">
    <source>
        <dbReference type="Proteomes" id="UP000826921"/>
    </source>
</evidence>
<organism evidence="2 3">
    <name type="scientific">Streptococcus gordonii</name>
    <dbReference type="NCBI Taxonomy" id="1302"/>
    <lineage>
        <taxon>Bacteria</taxon>
        <taxon>Bacillati</taxon>
        <taxon>Bacillota</taxon>
        <taxon>Bacilli</taxon>
        <taxon>Lactobacillales</taxon>
        <taxon>Streptococcaceae</taxon>
        <taxon>Streptococcus</taxon>
    </lineage>
</organism>
<comment type="caution">
    <text evidence="2">The sequence shown here is derived from an EMBL/GenBank/DDBJ whole genome shotgun (WGS) entry which is preliminary data.</text>
</comment>
<evidence type="ECO:0000313" key="2">
    <source>
        <dbReference type="EMBL" id="MBZ2126961.1"/>
    </source>
</evidence>
<dbReference type="Pfam" id="PF11683">
    <property type="entry name" value="DUF3278"/>
    <property type="match status" value="1"/>
</dbReference>
<name>A0AB35FTQ9_STRGN</name>
<protein>
    <submittedName>
        <fullName evidence="2">DUF3278 domain-containing protein</fullName>
    </submittedName>
</protein>
<dbReference type="InterPro" id="IPR021697">
    <property type="entry name" value="DUF3278"/>
</dbReference>
<dbReference type="RefSeq" id="WP_061596070.1">
    <property type="nucleotide sequence ID" value="NZ_JAHZQA010000001.1"/>
</dbReference>
<dbReference type="Proteomes" id="UP000826921">
    <property type="component" value="Unassembled WGS sequence"/>
</dbReference>
<feature type="transmembrane region" description="Helical" evidence="1">
    <location>
        <begin position="113"/>
        <end position="133"/>
    </location>
</feature>
<keyword evidence="1" id="KW-0472">Membrane</keyword>
<accession>A0AB35FTQ9</accession>
<sequence length="185" mass="21675">MKKESKTDKLIKRYFGILGPLDEFRRSEIGKASTYSLVWLQLILSITCAIAFFVAQFFPETVGHYFPFVVFLFVIIAGQSAYYKTVDRGVQNYEQEETTPPNITRKQLRNRSIILSITLPTILFVYTILTKSLQQHQDFWTSFIKSLSNPEALALFFIFFFFIGFTFSCIYYFSQIDNIRKDKNK</sequence>
<gene>
    <name evidence="2" type="ORF">K1I74_02665</name>
</gene>
<keyword evidence="1" id="KW-1133">Transmembrane helix</keyword>
<keyword evidence="1" id="KW-0812">Transmembrane</keyword>
<proteinExistence type="predicted"/>
<evidence type="ECO:0000256" key="1">
    <source>
        <dbReference type="SAM" id="Phobius"/>
    </source>
</evidence>
<feature type="transmembrane region" description="Helical" evidence="1">
    <location>
        <begin position="35"/>
        <end position="58"/>
    </location>
</feature>
<feature type="transmembrane region" description="Helical" evidence="1">
    <location>
        <begin position="64"/>
        <end position="83"/>
    </location>
</feature>
<dbReference type="EMBL" id="JAHZQA010000001">
    <property type="protein sequence ID" value="MBZ2126961.1"/>
    <property type="molecule type" value="Genomic_DNA"/>
</dbReference>
<dbReference type="AlphaFoldDB" id="A0AB35FTQ9"/>
<feature type="transmembrane region" description="Helical" evidence="1">
    <location>
        <begin position="153"/>
        <end position="173"/>
    </location>
</feature>
<reference evidence="2" key="1">
    <citation type="submission" date="2021-07" db="EMBL/GenBank/DDBJ databases">
        <title>Occurrence of streptococci in the human mouth that bind to a non-human glycan.</title>
        <authorList>
            <person name="Cross B."/>
            <person name="Thamadilok S."/>
            <person name="Bensing B."/>
            <person name="Sasmal A."/>
            <person name="Khedri Z."/>
            <person name="Deng L."/>
            <person name="Yu H."/>
            <person name="Mehta A."/>
            <person name="Aluvathingal J."/>
            <person name="Nadendla S."/>
            <person name="Vickerman M."/>
            <person name="Chen X."/>
            <person name="Dewhirst F."/>
            <person name="Gill A."/>
            <person name="Lettrichova I."/>
            <person name="Diaz S."/>
            <person name="Gill S."/>
            <person name="Tettelin H."/>
            <person name="Iverson T."/>
            <person name="Sullam P."/>
            <person name="Varki A."/>
            <person name="Ruhl S."/>
        </authorList>
    </citation>
    <scope>NUCLEOTIDE SEQUENCE</scope>
    <source>
        <strain evidence="2">SK9</strain>
    </source>
</reference>